<evidence type="ECO:0000256" key="1">
    <source>
        <dbReference type="SAM" id="Coils"/>
    </source>
</evidence>
<evidence type="ECO:0000313" key="4">
    <source>
        <dbReference type="Proteomes" id="UP000229340"/>
    </source>
</evidence>
<gene>
    <name evidence="3" type="ORF">NP7_09935</name>
</gene>
<dbReference type="Proteomes" id="UP000229340">
    <property type="component" value="Plasmid pNP7-1"/>
</dbReference>
<geneLocation type="plasmid" evidence="4">
    <name>pnp7-1</name>
</geneLocation>
<dbReference type="EMBL" id="CP024444">
    <property type="protein sequence ID" value="ATR79675.1"/>
    <property type="molecule type" value="Genomic_DNA"/>
</dbReference>
<proteinExistence type="predicted"/>
<organism evidence="3 4">
    <name type="scientific">Faucicola osloensis</name>
    <name type="common">Moraxella osloensis</name>
    <dbReference type="NCBI Taxonomy" id="34062"/>
    <lineage>
        <taxon>Bacteria</taxon>
        <taxon>Pseudomonadati</taxon>
        <taxon>Pseudomonadota</taxon>
        <taxon>Gammaproteobacteria</taxon>
        <taxon>Moraxellales</taxon>
        <taxon>Moraxellaceae</taxon>
        <taxon>Faucicola</taxon>
    </lineage>
</organism>
<dbReference type="RefSeq" id="WP_100271043.1">
    <property type="nucleotide sequence ID" value="NZ_CP024444.1"/>
</dbReference>
<reference evidence="4" key="1">
    <citation type="submission" date="2017-10" db="EMBL/GenBank/DDBJ databases">
        <title>Complete genome sequence of Moraxella osloensis NP7 isolated from human skin.</title>
        <authorList>
            <person name="Lee K."/>
            <person name="Lim J.Y."/>
            <person name="Hwang I."/>
        </authorList>
    </citation>
    <scope>NUCLEOTIDE SEQUENCE [LARGE SCALE GENOMIC DNA]</scope>
    <source>
        <strain evidence="4">NP7</strain>
        <plasmid evidence="4">pnp7-1</plasmid>
    </source>
</reference>
<feature type="coiled-coil region" evidence="1">
    <location>
        <begin position="474"/>
        <end position="526"/>
    </location>
</feature>
<name>A0A2D2LXB5_FAUOS</name>
<accession>A0A2D2LXB5</accession>
<evidence type="ECO:0000256" key="2">
    <source>
        <dbReference type="SAM" id="MobiDB-lite"/>
    </source>
</evidence>
<evidence type="ECO:0000313" key="3">
    <source>
        <dbReference type="EMBL" id="ATR79675.1"/>
    </source>
</evidence>
<keyword evidence="1" id="KW-0175">Coiled coil</keyword>
<protein>
    <recommendedName>
        <fullName evidence="5">Toprim domain-containing protein</fullName>
    </recommendedName>
</protein>
<feature type="compositionally biased region" description="Low complexity" evidence="2">
    <location>
        <begin position="853"/>
        <end position="865"/>
    </location>
</feature>
<feature type="region of interest" description="Disordered" evidence="2">
    <location>
        <begin position="853"/>
        <end position="882"/>
    </location>
</feature>
<dbReference type="AlphaFoldDB" id="A0A2D2LXB5"/>
<sequence>MCPAPVQSKPKTTYVMTPEQQAVQDARDKFFDTHKGINPVFLKACLTREDLAEAMSAKLFAEAGVIISSDKLLVGGTFKKEVDVVNSDGKTILGSKDRKGFVKASVEGGCGYYAQNHATGEEIRGSLTIDDVDQYLSSFSKSDLDDRGWLRSHLVINKVGSKASPERSNQASLSREQIEAERLRREQEEAILQRGRQDNAARLCQTRFATAQQNRLNFTSNQPDVHIPMHGNHQYLVDKYDYFLPNIEPYLQNTLIEKNNRPIHEQVLLVPGYRSSDDKLINIQPIQVSMEGDKYEYKSNGKYKYSKKNTPNAEKTGMYHPVFNHPTNDTEIILAGEGLTSAAAFAIGMDVLNDPNKDKIAVISVFDANNAFPTLKTMAERFPNATIIYATDNDLHKYNQAAAEGRTIRNAGLDAANKLETIGIPSVTPDISLLHNGQSDWDDVLANIRDTLTERNGSPASFDETMQYFQPLVQQTMQQTLENFKQRLAQINSELQQNAGVSNETVNQAQEQYQAQQTQQHQQEKVADMLNPSIPERSITDDIVLAASNVNFKKLLVNVMDTLKEYPPTQHWSNELDGSITLLNQMPIDPDISKKHTQKELAQASRNTLESFAKLITAGTTHNYDGIDNRQLVATIGDQHWVQYGGVNPKYVEAFNSAVDNVANNTAQQPSQFDKPKWLGLLQDAIADKIIETANAMGQPVPATNAPLNTQTHQRQVDSNTAYMFRESLKDHQFANGVDFLVGKLQVDGKYEPTQVEQLRQAITQTIEYHKSQPATFPRRESLVEASSSLASMLSAGINDKEKLIADINTQMPVLPKYKNSFISTIQREITQPLQASNQHLPSWTQAFIHEQPQQQASLQAHQQATNDKKKDLTSTANDLAL</sequence>
<evidence type="ECO:0008006" key="5">
    <source>
        <dbReference type="Google" id="ProtNLM"/>
    </source>
</evidence>
<keyword evidence="3" id="KW-0614">Plasmid</keyword>